<name>D3F871_CONWI</name>
<proteinExistence type="inferred from homology"/>
<dbReference type="PANTHER" id="PTHR30406">
    <property type="entry name" value="SULFATE TRANSPORT SYSTEM PERMEASE PROTEIN"/>
    <property type="match status" value="1"/>
</dbReference>
<accession>D3F871</accession>
<dbReference type="OrthoDB" id="9774448at2"/>
<dbReference type="HOGENOM" id="CLU_016047_14_1_11"/>
<comment type="subcellular location">
    <subcellularLocation>
        <location evidence="10">Cell membrane</location>
        <topology evidence="10">Multi-pass membrane protein</topology>
    </subcellularLocation>
    <subcellularLocation>
        <location evidence="1">Membrane</location>
        <topology evidence="1">Multi-pass membrane protein</topology>
    </subcellularLocation>
</comment>
<dbReference type="PANTHER" id="PTHR30406:SF8">
    <property type="entry name" value="SULFATE TRANSPORT SYSTEM PERMEASE PROTEIN CYST"/>
    <property type="match status" value="1"/>
</dbReference>
<dbReference type="AlphaFoldDB" id="D3F871"/>
<keyword evidence="8 10" id="KW-0472">Membrane</keyword>
<dbReference type="NCBIfam" id="TIGR02141">
    <property type="entry name" value="modB_ABC"/>
    <property type="match status" value="1"/>
</dbReference>
<dbReference type="GO" id="GO:0015419">
    <property type="term" value="F:ABC-type sulfate transporter activity"/>
    <property type="evidence" value="ECO:0007669"/>
    <property type="project" value="InterPro"/>
</dbReference>
<feature type="transmembrane region" description="Helical" evidence="10">
    <location>
        <begin position="190"/>
        <end position="208"/>
    </location>
</feature>
<protein>
    <recommendedName>
        <fullName evidence="11">Molybdenum transport system permease</fullName>
    </recommendedName>
</protein>
<keyword evidence="7" id="KW-0764">Sulfate transport</keyword>
<organism evidence="13 14">
    <name type="scientific">Conexibacter woesei (strain DSM 14684 / CCUG 47730 / CIP 108061 / JCM 11494 / NBRC 100937 / ID131577)</name>
    <dbReference type="NCBI Taxonomy" id="469383"/>
    <lineage>
        <taxon>Bacteria</taxon>
        <taxon>Bacillati</taxon>
        <taxon>Actinomycetota</taxon>
        <taxon>Thermoleophilia</taxon>
        <taxon>Solirubrobacterales</taxon>
        <taxon>Conexibacteraceae</taxon>
        <taxon>Conexibacter</taxon>
    </lineage>
</organism>
<comment type="similarity">
    <text evidence="11">Belongs to the binding-protein-dependent transport system permease family. CysTW subfamily.</text>
</comment>
<comment type="function">
    <text evidence="11">Part of the binding-protein-dependent transport system for molybdenum; probably responsible for the translocation of the substrate across the membrane.</text>
</comment>
<dbReference type="InterPro" id="IPR011867">
    <property type="entry name" value="ModB_ABC"/>
</dbReference>
<dbReference type="GO" id="GO:0015098">
    <property type="term" value="F:molybdate ion transmembrane transporter activity"/>
    <property type="evidence" value="ECO:0007669"/>
    <property type="project" value="UniProtKB-UniRule"/>
</dbReference>
<evidence type="ECO:0000256" key="3">
    <source>
        <dbReference type="ARBA" id="ARBA00022448"/>
    </source>
</evidence>
<keyword evidence="11" id="KW-1003">Cell membrane</keyword>
<dbReference type="NCBIfam" id="TIGR01581">
    <property type="entry name" value="Mo_ABC_porter"/>
    <property type="match status" value="1"/>
</dbReference>
<dbReference type="KEGG" id="cwo:Cwoe_0506"/>
<dbReference type="InterPro" id="IPR005667">
    <property type="entry name" value="Sulph_transpt2"/>
</dbReference>
<dbReference type="Pfam" id="PF00528">
    <property type="entry name" value="BPD_transp_1"/>
    <property type="match status" value="1"/>
</dbReference>
<evidence type="ECO:0000256" key="10">
    <source>
        <dbReference type="RuleBase" id="RU363032"/>
    </source>
</evidence>
<comment type="subunit">
    <text evidence="2">The complex is composed of two ATP-binding proteins (CysA), two transmembrane proteins (CysT and CysW) and a solute-binding protein (CysP).</text>
</comment>
<evidence type="ECO:0000256" key="5">
    <source>
        <dbReference type="ARBA" id="ARBA00022692"/>
    </source>
</evidence>
<dbReference type="InterPro" id="IPR035906">
    <property type="entry name" value="MetI-like_sf"/>
</dbReference>
<dbReference type="STRING" id="469383.Cwoe_0506"/>
<evidence type="ECO:0000256" key="1">
    <source>
        <dbReference type="ARBA" id="ARBA00004141"/>
    </source>
</evidence>
<feature type="transmembrane region" description="Helical" evidence="10">
    <location>
        <begin position="21"/>
        <end position="45"/>
    </location>
</feature>
<feature type="transmembrane region" description="Helical" evidence="10">
    <location>
        <begin position="103"/>
        <end position="127"/>
    </location>
</feature>
<reference evidence="14" key="2">
    <citation type="submission" date="2010-01" db="EMBL/GenBank/DDBJ databases">
        <title>The complete genome of Conexibacter woesei DSM 14684.</title>
        <authorList>
            <consortium name="US DOE Joint Genome Institute (JGI-PGF)"/>
            <person name="Lucas S."/>
            <person name="Copeland A."/>
            <person name="Lapidus A."/>
            <person name="Glavina del Rio T."/>
            <person name="Dalin E."/>
            <person name="Tice H."/>
            <person name="Bruce D."/>
            <person name="Goodwin L."/>
            <person name="Pitluck S."/>
            <person name="Kyrpides N."/>
            <person name="Mavromatis K."/>
            <person name="Ivanova N."/>
            <person name="Mikhailova N."/>
            <person name="Chertkov O."/>
            <person name="Brettin T."/>
            <person name="Detter J.C."/>
            <person name="Han C."/>
            <person name="Larimer F."/>
            <person name="Land M."/>
            <person name="Hauser L."/>
            <person name="Markowitz V."/>
            <person name="Cheng J.-F."/>
            <person name="Hugenholtz P."/>
            <person name="Woyke T."/>
            <person name="Wu D."/>
            <person name="Pukall R."/>
            <person name="Steenblock K."/>
            <person name="Schneider S."/>
            <person name="Klenk H.-P."/>
            <person name="Eisen J.A."/>
        </authorList>
    </citation>
    <scope>NUCLEOTIDE SEQUENCE [LARGE SCALE GENOMIC DNA]</scope>
    <source>
        <strain evidence="14">DSM 14684 / CIP 108061 / JCM 11494 / NBRC 100937 / ID131577</strain>
    </source>
</reference>
<dbReference type="RefSeq" id="WP_012931994.1">
    <property type="nucleotide sequence ID" value="NC_013739.1"/>
</dbReference>
<dbReference type="Proteomes" id="UP000008229">
    <property type="component" value="Chromosome"/>
</dbReference>
<keyword evidence="3 10" id="KW-0813">Transport</keyword>
<evidence type="ECO:0000256" key="11">
    <source>
        <dbReference type="RuleBase" id="RU365097"/>
    </source>
</evidence>
<evidence type="ECO:0000256" key="2">
    <source>
        <dbReference type="ARBA" id="ARBA00011779"/>
    </source>
</evidence>
<evidence type="ECO:0000256" key="6">
    <source>
        <dbReference type="ARBA" id="ARBA00022989"/>
    </source>
</evidence>
<feature type="transmembrane region" description="Helical" evidence="10">
    <location>
        <begin position="73"/>
        <end position="91"/>
    </location>
</feature>
<dbReference type="SUPFAM" id="SSF161098">
    <property type="entry name" value="MetI-like"/>
    <property type="match status" value="1"/>
</dbReference>
<feature type="transmembrane region" description="Helical" evidence="10">
    <location>
        <begin position="248"/>
        <end position="270"/>
    </location>
</feature>
<evidence type="ECO:0000256" key="9">
    <source>
        <dbReference type="ARBA" id="ARBA00025323"/>
    </source>
</evidence>
<feature type="domain" description="ABC transmembrane type-1" evidence="12">
    <location>
        <begin position="65"/>
        <end position="267"/>
    </location>
</feature>
<evidence type="ECO:0000256" key="7">
    <source>
        <dbReference type="ARBA" id="ARBA00023032"/>
    </source>
</evidence>
<keyword evidence="6 10" id="KW-1133">Transmembrane helix</keyword>
<keyword evidence="14" id="KW-1185">Reference proteome</keyword>
<evidence type="ECO:0000313" key="14">
    <source>
        <dbReference type="Proteomes" id="UP000008229"/>
    </source>
</evidence>
<reference evidence="13 14" key="1">
    <citation type="journal article" date="2010" name="Stand. Genomic Sci.">
        <title>Complete genome sequence of Conexibacter woesei type strain (ID131577).</title>
        <authorList>
            <person name="Pukall R."/>
            <person name="Lapidus A."/>
            <person name="Glavina Del Rio T."/>
            <person name="Copeland A."/>
            <person name="Tice H."/>
            <person name="Cheng J.-F."/>
            <person name="Lucas S."/>
            <person name="Chen F."/>
            <person name="Nolan M."/>
            <person name="Bruce D."/>
            <person name="Goodwin L."/>
            <person name="Pitluck S."/>
            <person name="Mavromatis K."/>
            <person name="Ivanova N."/>
            <person name="Ovchinnikova G."/>
            <person name="Pati A."/>
            <person name="Chen A."/>
            <person name="Palaniappan K."/>
            <person name="Land M."/>
            <person name="Hauser L."/>
            <person name="Chang Y.-J."/>
            <person name="Jeffries C.D."/>
            <person name="Chain P."/>
            <person name="Meincke L."/>
            <person name="Sims D."/>
            <person name="Brettin T."/>
            <person name="Detter J.C."/>
            <person name="Rohde M."/>
            <person name="Goeker M."/>
            <person name="Bristow J."/>
            <person name="Eisen J.A."/>
            <person name="Markowitz V."/>
            <person name="Kyrpides N.C."/>
            <person name="Klenk H.-P."/>
            <person name="Hugenholtz P."/>
        </authorList>
    </citation>
    <scope>NUCLEOTIDE SEQUENCE [LARGE SCALE GENOMIC DNA]</scope>
    <source>
        <strain evidence="14">DSM 14684 / CIP 108061 / JCM 11494 / NBRC 100937 / ID131577</strain>
    </source>
</reference>
<dbReference type="InterPro" id="IPR006469">
    <property type="entry name" value="NifC_ABC_porter"/>
</dbReference>
<evidence type="ECO:0000259" key="12">
    <source>
        <dbReference type="PROSITE" id="PS50928"/>
    </source>
</evidence>
<dbReference type="eggNOG" id="COG4149">
    <property type="taxonomic scope" value="Bacteria"/>
</dbReference>
<dbReference type="GO" id="GO:0005886">
    <property type="term" value="C:plasma membrane"/>
    <property type="evidence" value="ECO:0007669"/>
    <property type="project" value="UniProtKB-SubCell"/>
</dbReference>
<keyword evidence="5 10" id="KW-0812">Transmembrane</keyword>
<dbReference type="Gene3D" id="1.10.3720.10">
    <property type="entry name" value="MetI-like"/>
    <property type="match status" value="1"/>
</dbReference>
<sequence precursor="true">MPGERPTGARRARRRARSAGFTALLALCAGVTVTFLAIPLVALFAETPLADVPDLLGDPAVRDILVVTARTNAIANALILLVGTPTAYLLATRRFPGRAALITLIELPLVLPPAVAGIGLLAAFGAGGLLGDPLADAGIVLPFTEWAVILAVTFVASPFYLRQGIASFESVDPLLPAAARTLGAGPARTFWRVSLPLAAGGLVAGWVLTFARGIGEFGATIMFAGNVRGETQTLTLGVYEQLEANFDLALAIGVLLVLLSAAVLIIYKLVSSWRSSTSTSPSIFAPSASRSS</sequence>
<evidence type="ECO:0000256" key="8">
    <source>
        <dbReference type="ARBA" id="ARBA00023136"/>
    </source>
</evidence>
<dbReference type="InterPro" id="IPR000515">
    <property type="entry name" value="MetI-like"/>
</dbReference>
<comment type="function">
    <text evidence="9">Part of the ABC transporter complex CysAWTP (TC 3.A.1.6.1) involved in sulfate/thiosulfate import. Probably responsible for the translocation of the substrate across the membrane.</text>
</comment>
<keyword evidence="4 11" id="KW-0500">Molybdenum</keyword>
<dbReference type="EMBL" id="CP001854">
    <property type="protein sequence ID" value="ADB48941.1"/>
    <property type="molecule type" value="Genomic_DNA"/>
</dbReference>
<evidence type="ECO:0000256" key="4">
    <source>
        <dbReference type="ARBA" id="ARBA00022505"/>
    </source>
</evidence>
<feature type="transmembrane region" description="Helical" evidence="10">
    <location>
        <begin position="139"/>
        <end position="161"/>
    </location>
</feature>
<gene>
    <name evidence="13" type="ordered locus">Cwoe_0506</name>
</gene>
<dbReference type="CDD" id="cd06261">
    <property type="entry name" value="TM_PBP2"/>
    <property type="match status" value="1"/>
</dbReference>
<dbReference type="PROSITE" id="PS50928">
    <property type="entry name" value="ABC_TM1"/>
    <property type="match status" value="1"/>
</dbReference>
<evidence type="ECO:0000313" key="13">
    <source>
        <dbReference type="EMBL" id="ADB48941.1"/>
    </source>
</evidence>